<evidence type="ECO:0000313" key="8">
    <source>
        <dbReference type="Proteomes" id="UP001141659"/>
    </source>
</evidence>
<evidence type="ECO:0000256" key="1">
    <source>
        <dbReference type="ARBA" id="ARBA00004191"/>
    </source>
</evidence>
<evidence type="ECO:0000256" key="6">
    <source>
        <dbReference type="RuleBase" id="RU000363"/>
    </source>
</evidence>
<dbReference type="InterPro" id="IPR050259">
    <property type="entry name" value="SDR"/>
</dbReference>
<name>A0AAW5TCU7_9MYCO</name>
<sequence>MDLGLSDKRALVTGSSTGLGQSIAETLAAEGVFVVVHGRDASRTQAVADGIRAGGGDAVSVTGDLATDAGADAVAATAGDVDILINNAGYYDGLGWSELTAELWAQIYQVNVVSGVRMIERLVPGMRRRGWGRVIQIGGGLAIQPAAMQPHYNATLAARHNLTVSLARELAGTGITSNIVAPGAILTEPVRDMAFRAAAEHGWGPAWEDIEKAAATEWFPNDIGRFGRPEEIASAVAFLASVHAGYISGADLRVDGGTIRSVA</sequence>
<comment type="similarity">
    <text evidence="2 6">Belongs to the short-chain dehydrogenases/reductases (SDR) family.</text>
</comment>
<dbReference type="Pfam" id="PF00106">
    <property type="entry name" value="adh_short"/>
    <property type="match status" value="1"/>
</dbReference>
<reference evidence="7" key="2">
    <citation type="journal article" date="2022" name="BMC Genomics">
        <title>Comparative genome analysis of mycobacteria focusing on tRNA and non-coding RNA.</title>
        <authorList>
            <person name="Behra P.R.K."/>
            <person name="Pettersson B.M.F."/>
            <person name="Ramesh M."/>
            <person name="Das S."/>
            <person name="Dasgupta S."/>
            <person name="Kirsebom L.A."/>
        </authorList>
    </citation>
    <scope>NUCLEOTIDE SEQUENCE</scope>
    <source>
        <strain evidence="7">DSM 44242</strain>
    </source>
</reference>
<dbReference type="EMBL" id="JACKVC010000026">
    <property type="protein sequence ID" value="MCV7392212.1"/>
    <property type="molecule type" value="Genomic_DNA"/>
</dbReference>
<comment type="subcellular location">
    <subcellularLocation>
        <location evidence="1">Secreted</location>
        <location evidence="1">Cell wall</location>
    </subcellularLocation>
</comment>
<dbReference type="PRINTS" id="PR00081">
    <property type="entry name" value="GDHRDH"/>
</dbReference>
<keyword evidence="3" id="KW-0134">Cell wall</keyword>
<protein>
    <recommendedName>
        <fullName evidence="4">3-oxoacyl-[acyl-carrier-protein] reductase MabA</fullName>
    </recommendedName>
</protein>
<dbReference type="AlphaFoldDB" id="A0AAW5TCU7"/>
<dbReference type="GO" id="GO:0004316">
    <property type="term" value="F:3-oxoacyl-[acyl-carrier-protein] reductase (NADPH) activity"/>
    <property type="evidence" value="ECO:0007669"/>
    <property type="project" value="UniProtKB-EC"/>
</dbReference>
<dbReference type="PANTHER" id="PTHR42879:SF6">
    <property type="entry name" value="NADPH-DEPENDENT REDUCTASE BACG"/>
    <property type="match status" value="1"/>
</dbReference>
<comment type="catalytic activity">
    <reaction evidence="5">
        <text>a (3R)-hydroxyacyl-[ACP] + NADP(+) = a 3-oxoacyl-[ACP] + NADPH + H(+)</text>
        <dbReference type="Rhea" id="RHEA:17397"/>
        <dbReference type="Rhea" id="RHEA-COMP:9916"/>
        <dbReference type="Rhea" id="RHEA-COMP:9945"/>
        <dbReference type="ChEBI" id="CHEBI:15378"/>
        <dbReference type="ChEBI" id="CHEBI:57783"/>
        <dbReference type="ChEBI" id="CHEBI:58349"/>
        <dbReference type="ChEBI" id="CHEBI:78776"/>
        <dbReference type="ChEBI" id="CHEBI:78827"/>
        <dbReference type="EC" id="1.1.1.100"/>
    </reaction>
    <physiologicalReaction direction="right-to-left" evidence="5">
        <dbReference type="Rhea" id="RHEA:17399"/>
    </physiologicalReaction>
</comment>
<organism evidence="7 8">
    <name type="scientific">Mycolicibacterium porcinum</name>
    <dbReference type="NCBI Taxonomy" id="39693"/>
    <lineage>
        <taxon>Bacteria</taxon>
        <taxon>Bacillati</taxon>
        <taxon>Actinomycetota</taxon>
        <taxon>Actinomycetes</taxon>
        <taxon>Mycobacteriales</taxon>
        <taxon>Mycobacteriaceae</taxon>
        <taxon>Mycolicibacterium</taxon>
    </lineage>
</organism>
<dbReference type="RefSeq" id="WP_036442878.1">
    <property type="nucleotide sequence ID" value="NZ_JACKVC010000026.1"/>
</dbReference>
<reference evidence="7" key="1">
    <citation type="submission" date="2020-07" db="EMBL/GenBank/DDBJ databases">
        <authorList>
            <person name="Pettersson B.M.F."/>
            <person name="Behra P.R.K."/>
            <person name="Ramesh M."/>
            <person name="Das S."/>
            <person name="Dasgupta S."/>
            <person name="Kirsebom L.A."/>
        </authorList>
    </citation>
    <scope>NUCLEOTIDE SEQUENCE</scope>
    <source>
        <strain evidence="7">DSM 44242</strain>
    </source>
</reference>
<gene>
    <name evidence="7" type="ORF">H5P34_29585</name>
</gene>
<dbReference type="SUPFAM" id="SSF51735">
    <property type="entry name" value="NAD(P)-binding Rossmann-fold domains"/>
    <property type="match status" value="1"/>
</dbReference>
<comment type="caution">
    <text evidence="7">The sequence shown here is derived from an EMBL/GenBank/DDBJ whole genome shotgun (WGS) entry which is preliminary data.</text>
</comment>
<proteinExistence type="inferred from homology"/>
<dbReference type="Proteomes" id="UP001141659">
    <property type="component" value="Unassembled WGS sequence"/>
</dbReference>
<evidence type="ECO:0000256" key="3">
    <source>
        <dbReference type="ARBA" id="ARBA00022512"/>
    </source>
</evidence>
<dbReference type="InterPro" id="IPR002347">
    <property type="entry name" value="SDR_fam"/>
</dbReference>
<evidence type="ECO:0000256" key="2">
    <source>
        <dbReference type="ARBA" id="ARBA00006484"/>
    </source>
</evidence>
<accession>A0AAW5TCU7</accession>
<dbReference type="Gene3D" id="3.40.50.720">
    <property type="entry name" value="NAD(P)-binding Rossmann-like Domain"/>
    <property type="match status" value="1"/>
</dbReference>
<evidence type="ECO:0000313" key="7">
    <source>
        <dbReference type="EMBL" id="MCV7392212.1"/>
    </source>
</evidence>
<evidence type="ECO:0000256" key="4">
    <source>
        <dbReference type="ARBA" id="ARBA00040781"/>
    </source>
</evidence>
<dbReference type="InterPro" id="IPR036291">
    <property type="entry name" value="NAD(P)-bd_dom_sf"/>
</dbReference>
<dbReference type="PANTHER" id="PTHR42879">
    <property type="entry name" value="3-OXOACYL-(ACYL-CARRIER-PROTEIN) REDUCTASE"/>
    <property type="match status" value="1"/>
</dbReference>
<dbReference type="PRINTS" id="PR00080">
    <property type="entry name" value="SDRFAMILY"/>
</dbReference>
<evidence type="ECO:0000256" key="5">
    <source>
        <dbReference type="ARBA" id="ARBA00047400"/>
    </source>
</evidence>
<keyword evidence="3" id="KW-0964">Secreted</keyword>